<evidence type="ECO:0000313" key="3">
    <source>
        <dbReference type="EMBL" id="CAL6011842.1"/>
    </source>
</evidence>
<protein>
    <submittedName>
        <fullName evidence="3">Hypothetical_protein</fullName>
    </submittedName>
</protein>
<comment type="caution">
    <text evidence="2">The sequence shown here is derived from an EMBL/GenBank/DDBJ whole genome shotgun (WGS) entry which is preliminary data.</text>
</comment>
<dbReference type="Proteomes" id="UP001642409">
    <property type="component" value="Unassembled WGS sequence"/>
</dbReference>
<evidence type="ECO:0000313" key="2">
    <source>
        <dbReference type="EMBL" id="CAI9914000.1"/>
    </source>
</evidence>
<dbReference type="EMBL" id="CATOUU010000042">
    <property type="protein sequence ID" value="CAI9914000.1"/>
    <property type="molecule type" value="Genomic_DNA"/>
</dbReference>
<feature type="region of interest" description="Disordered" evidence="1">
    <location>
        <begin position="1208"/>
        <end position="1233"/>
    </location>
</feature>
<feature type="compositionally biased region" description="Polar residues" evidence="1">
    <location>
        <begin position="1221"/>
        <end position="1233"/>
    </location>
</feature>
<dbReference type="EMBL" id="CAXDID020000065">
    <property type="protein sequence ID" value="CAL6011842.1"/>
    <property type="molecule type" value="Genomic_DNA"/>
</dbReference>
<proteinExistence type="predicted"/>
<reference evidence="3 4" key="2">
    <citation type="submission" date="2024-07" db="EMBL/GenBank/DDBJ databases">
        <authorList>
            <person name="Akdeniz Z."/>
        </authorList>
    </citation>
    <scope>NUCLEOTIDE SEQUENCE [LARGE SCALE GENOMIC DNA]</scope>
</reference>
<organism evidence="2">
    <name type="scientific">Hexamita inflata</name>
    <dbReference type="NCBI Taxonomy" id="28002"/>
    <lineage>
        <taxon>Eukaryota</taxon>
        <taxon>Metamonada</taxon>
        <taxon>Diplomonadida</taxon>
        <taxon>Hexamitidae</taxon>
        <taxon>Hexamitinae</taxon>
        <taxon>Hexamita</taxon>
    </lineage>
</organism>
<gene>
    <name evidence="2" type="ORF">HINF_LOCUS1645</name>
    <name evidence="3" type="ORF">HINF_LOCUS23015</name>
</gene>
<accession>A0AA86N6Z3</accession>
<sequence length="1840" mass="215654">MQRITLFEQSVRNVTNDILDYRIFNQVYSTLVDIRNMISLNIFDQDSLTRTSSNIREELQINNELVEKQLLQLFAQKPEEATQQQIVQQLNILKQKHDKIVATVKTTSNCEALFRLFDESLQLKKDTLQLATSLNSLKQNTQQSEGDSDDELLLPEVTHIESMLHKVVNQYETGIQESQQSYYQFQLVKFWQLYDNSQSEDKQIVRLTPKEKNFLQYNIEKLKTQSIQYQLKLEDILQVEKQLGNPYVSAMEQVFKFEESVRQMVVKISSYHSFNQVYDLIVQFRKQIQLKLIEKESLDQTLQIIKQQLQQTCLKDKQKVSSLASSTVDNQDKAKASLKKLEKLQQDLNAFMTKSQRLVTCEDAHKLLKEQQNSNIDSIISQIMTEYEKEVKEYELTQSRKIKEPQASAIKPLQSQLGGSYAEEEPILDQQQIAKQVKERLDVIWYAFDVCQQAADQHKPSRYQFTTKTYGQLLEPLLQAKPELRIEELKRQNIKLINQAQQKFAMQSLQFELYIQAKIREQMDLKNPEATIMQRVTLFEQSVRIVTNDILDYRIFNQVYSTLVDIRNMISLNIFDQDSLTRTSSNIREELQINNELVEKQLIQLFAQKPEEATQQQIVQQLNILKQKHDKIVATVKTTSNCEALFRLFDESLQLKKDTLQLATSLNSLKQNTQQSEGDSDDELLLPEVTHIESMLHKVVNQYETGIQESQQSYYQFQLVKFWQLYDNSQSEDKQIVRLTPKEKNFLQYNIEKLKTQSIQYQLKLEDILQVEKQLGNPYVSAMEQVLKFEESVRQMVVKISSYHSFNQVYDLIVQFRKQIQLKLIEKESLDQTLQIIKQQLQQTCLKDKQKVSSLASSTVDNQDKAKASLKKLEKLQQDLNAFMTKSQRLVTCEDAHKLLKEQQNNNIDSIISQIMTEYEKEVKEYELTQSRKIKEPQASAIKPLQSQLGGSYAEEEPILDQQQIAKQVKERLDVIRKAFDVCQQAADQHKPSRYQFTTKTYGQLLEPLLQAKPELRIEELKRQNIKLINQAQQKFAMQSLQFELYIQAKIREQMDLKNPEAIKLQNLSVFETTIRSVLKQIDQYQVFNQVYSEIQNIRSQIQIQMVDSEAIFETLKCTKKQFIDNHQVFIQKLEDLLKQQISVSIQSQIEIILNDIVVLINKISKASNCERAFHVVQESKIRNFDLKIQSIENLIVDYNKQILEQQQKQPQQTENKKAEQAQQITLSNKPNKLQPSKLENNISQIELFTFMNNNRFILLQQFNKCQQNQFIAENAMLKYTQVKYSNLGSNLTDNEGITRQQYILNSQQYLKSVENTINEQNALNNPNLSQIKQLIEFEKTVTQIFEKCATQNIAYNINQIVLQYRDQIVLQILTQQLIEENLVRVKESQAKLVQEQINYIKWVLNTEQQQKQQLQKSLQQLTDLHVKISDVKTLKQSDELQVKLEQAIKQSQSIKLQSLKQQVQETRPDSQLKYTLQNNSSKKIMNVFKKSSVMLISEVKIQMTKLFNQYLLIRKMHNSNLLPIKPIFKNYSDTCDLLTRLRTDIKPQKTVKLKNELLKAESNKIIALSNFFISSLNKTLESQVKFQIQDTEKIVQIKSFELVFVQIVKETDDGRVLNEITELMKQLRKTITYFLVNEEIEAEVINLTKQLISRNINGNDRIIQNGIHLLEQIGTNVAYMKIRELEYIQTQEKESLDEYKSIKSVDEAVGKLKQFCTRHNKERLHILLEQNKSEFEPSNDDQPLCMQAYLKQYNGFFDIALQFVAFQEAFTALILQKEMAIVPQQAKDIEQEIQFTLKYQNKLNDDTVEYQQYNFLLTLKKALNIYKDQLARRVLEDLE</sequence>
<evidence type="ECO:0000313" key="4">
    <source>
        <dbReference type="Proteomes" id="UP001642409"/>
    </source>
</evidence>
<keyword evidence="4" id="KW-1185">Reference proteome</keyword>
<evidence type="ECO:0000256" key="1">
    <source>
        <dbReference type="SAM" id="MobiDB-lite"/>
    </source>
</evidence>
<name>A0AA86N6Z3_9EUKA</name>
<reference evidence="2" key="1">
    <citation type="submission" date="2023-06" db="EMBL/GenBank/DDBJ databases">
        <authorList>
            <person name="Kurt Z."/>
        </authorList>
    </citation>
    <scope>NUCLEOTIDE SEQUENCE</scope>
</reference>